<evidence type="ECO:0000256" key="3">
    <source>
        <dbReference type="ARBA" id="ARBA00021717"/>
    </source>
</evidence>
<evidence type="ECO:0000313" key="12">
    <source>
        <dbReference type="EMBL" id="TDR41783.1"/>
    </source>
</evidence>
<dbReference type="GO" id="GO:0006605">
    <property type="term" value="P:protein targeting"/>
    <property type="evidence" value="ECO:0007669"/>
    <property type="project" value="UniProtKB-UniRule"/>
</dbReference>
<dbReference type="PANTHER" id="PTHR30065:SF1">
    <property type="entry name" value="SURFACE PRESENTATION OF ANTIGENS PROTEIN SPAR"/>
    <property type="match status" value="1"/>
</dbReference>
<evidence type="ECO:0000256" key="8">
    <source>
        <dbReference type="ARBA" id="ARBA00023143"/>
    </source>
</evidence>
<evidence type="ECO:0000256" key="6">
    <source>
        <dbReference type="ARBA" id="ARBA00022989"/>
    </source>
</evidence>
<comment type="caution">
    <text evidence="11">The sequence shown here is derived from an EMBL/GenBank/DDBJ whole genome shotgun (WGS) entry which is preliminary data.</text>
</comment>
<sequence length="258" mass="28382">MAELIPKLPVFFLILVRLTAFFVTVPFFSYKTIPPQARIFLAIVLAWMMSYSIQTTNIIIDENYAMLVIKEAVVGLLLGLVAFIIISALQIAGSFIDFQIGFAIANVIDPMTGAQSPLIGQFFQTIAMLVLIGTNAHYMLLDGIFFSYEYIPLQSTWPHLGDVALSTFIMKTFTGVFAIAFQMAVPVVATVFLVDLALGITAKTVPQLNIFVVGFPIKIGVSFIVLLIMMGVMVAVMQKLFHVMFTAMRDFMVIIGGG</sequence>
<dbReference type="GO" id="GO:0005886">
    <property type="term" value="C:plasma membrane"/>
    <property type="evidence" value="ECO:0007669"/>
    <property type="project" value="UniProtKB-SubCell"/>
</dbReference>
<keyword evidence="8 10" id="KW-0975">Bacterial flagellum</keyword>
<keyword evidence="7 10" id="KW-0472">Membrane</keyword>
<keyword evidence="6 10" id="KW-1133">Transmembrane helix</keyword>
<reference evidence="11 13" key="1">
    <citation type="submission" date="2018-06" db="EMBL/GenBank/DDBJ databases">
        <authorList>
            <consortium name="Pathogen Informatics"/>
            <person name="Doyle S."/>
        </authorList>
    </citation>
    <scope>NUCLEOTIDE SEQUENCE [LARGE SCALE GENOMIC DNA]</scope>
    <source>
        <strain evidence="11 13">NCTC10597</strain>
    </source>
</reference>
<comment type="function">
    <text evidence="1 10">Role in flagellar biosynthesis.</text>
</comment>
<feature type="transmembrane region" description="Helical" evidence="10">
    <location>
        <begin position="168"/>
        <end position="198"/>
    </location>
</feature>
<keyword evidence="11" id="KW-0966">Cell projection</keyword>
<protein>
    <recommendedName>
        <fullName evidence="3 9">Flagellar biosynthetic protein FliR</fullName>
    </recommendedName>
</protein>
<dbReference type="PANTHER" id="PTHR30065">
    <property type="entry name" value="FLAGELLAR BIOSYNTHETIC PROTEIN FLIR"/>
    <property type="match status" value="1"/>
</dbReference>
<keyword evidence="14" id="KW-1185">Reference proteome</keyword>
<reference evidence="12 14" key="2">
    <citation type="submission" date="2019-03" db="EMBL/GenBank/DDBJ databases">
        <title>Genomic Encyclopedia of Type Strains, Phase IV (KMG-IV): sequencing the most valuable type-strain genomes for metagenomic binning, comparative biology and taxonomic classification.</title>
        <authorList>
            <person name="Goeker M."/>
        </authorList>
    </citation>
    <scope>NUCLEOTIDE SEQUENCE [LARGE SCALE GENOMIC DNA]</scope>
    <source>
        <strain evidence="12 14">DSM 20580</strain>
    </source>
</reference>
<dbReference type="Proteomes" id="UP000254330">
    <property type="component" value="Unassembled WGS sequence"/>
</dbReference>
<dbReference type="AlphaFoldDB" id="A0A2U3AA22"/>
<keyword evidence="5 10" id="KW-0812">Transmembrane</keyword>
<name>A0A2U3AA22_9BACL</name>
<keyword evidence="4 10" id="KW-1003">Cell membrane</keyword>
<dbReference type="EMBL" id="UGNP01000001">
    <property type="protein sequence ID" value="STX09094.1"/>
    <property type="molecule type" value="Genomic_DNA"/>
</dbReference>
<evidence type="ECO:0000256" key="2">
    <source>
        <dbReference type="ARBA" id="ARBA00009772"/>
    </source>
</evidence>
<dbReference type="InterPro" id="IPR002010">
    <property type="entry name" value="T3SS_IM_R"/>
</dbReference>
<feature type="transmembrane region" description="Helical" evidence="10">
    <location>
        <begin position="40"/>
        <end position="60"/>
    </location>
</feature>
<dbReference type="InterPro" id="IPR006303">
    <property type="entry name" value="FliR"/>
</dbReference>
<comment type="subcellular location">
    <subcellularLocation>
        <location evidence="10">Cell membrane</location>
        <topology evidence="10">Multi-pass membrane protein</topology>
    </subcellularLocation>
    <subcellularLocation>
        <location evidence="10">Bacterial flagellum basal body</location>
    </subcellularLocation>
</comment>
<dbReference type="Proteomes" id="UP000294641">
    <property type="component" value="Unassembled WGS sequence"/>
</dbReference>
<feature type="transmembrane region" description="Helical" evidence="10">
    <location>
        <begin position="72"/>
        <end position="105"/>
    </location>
</feature>
<comment type="similarity">
    <text evidence="2 10">Belongs to the FliR/MopE/SpaR family.</text>
</comment>
<feature type="transmembrane region" description="Helical" evidence="10">
    <location>
        <begin position="126"/>
        <end position="148"/>
    </location>
</feature>
<evidence type="ECO:0000256" key="7">
    <source>
        <dbReference type="ARBA" id="ARBA00023136"/>
    </source>
</evidence>
<organism evidence="11 13">
    <name type="scientific">Kurthia zopfii</name>
    <dbReference type="NCBI Taxonomy" id="1650"/>
    <lineage>
        <taxon>Bacteria</taxon>
        <taxon>Bacillati</taxon>
        <taxon>Bacillota</taxon>
        <taxon>Bacilli</taxon>
        <taxon>Bacillales</taxon>
        <taxon>Caryophanaceae</taxon>
        <taxon>Kurthia</taxon>
    </lineage>
</organism>
<evidence type="ECO:0000256" key="4">
    <source>
        <dbReference type="ARBA" id="ARBA00022475"/>
    </source>
</evidence>
<keyword evidence="11" id="KW-0282">Flagellum</keyword>
<dbReference type="Pfam" id="PF01311">
    <property type="entry name" value="Bac_export_1"/>
    <property type="match status" value="1"/>
</dbReference>
<dbReference type="OrthoDB" id="9807748at2"/>
<accession>A0A2U3AA22</accession>
<feature type="transmembrane region" description="Helical" evidence="10">
    <location>
        <begin position="210"/>
        <end position="236"/>
    </location>
</feature>
<dbReference type="NCBIfam" id="TIGR01400">
    <property type="entry name" value="fliR"/>
    <property type="match status" value="1"/>
</dbReference>
<evidence type="ECO:0000256" key="5">
    <source>
        <dbReference type="ARBA" id="ARBA00022692"/>
    </source>
</evidence>
<keyword evidence="11" id="KW-0969">Cilium</keyword>
<dbReference type="GO" id="GO:0044780">
    <property type="term" value="P:bacterial-type flagellum assembly"/>
    <property type="evidence" value="ECO:0007669"/>
    <property type="project" value="UniProtKB-UniRule"/>
</dbReference>
<dbReference type="GO" id="GO:0009425">
    <property type="term" value="C:bacterial-type flagellum basal body"/>
    <property type="evidence" value="ECO:0007669"/>
    <property type="project" value="UniProtKB-SubCell"/>
</dbReference>
<evidence type="ECO:0000313" key="11">
    <source>
        <dbReference type="EMBL" id="STX09094.1"/>
    </source>
</evidence>
<dbReference type="EMBL" id="SNZG01000005">
    <property type="protein sequence ID" value="TDR41783.1"/>
    <property type="molecule type" value="Genomic_DNA"/>
</dbReference>
<feature type="transmembrane region" description="Helical" evidence="10">
    <location>
        <begin position="6"/>
        <end position="28"/>
    </location>
</feature>
<dbReference type="PRINTS" id="PR00953">
    <property type="entry name" value="TYPE3IMRPROT"/>
</dbReference>
<evidence type="ECO:0000256" key="9">
    <source>
        <dbReference type="NCBIfam" id="TIGR01400"/>
    </source>
</evidence>
<evidence type="ECO:0000313" key="14">
    <source>
        <dbReference type="Proteomes" id="UP000294641"/>
    </source>
</evidence>
<proteinExistence type="inferred from homology"/>
<evidence type="ECO:0000256" key="10">
    <source>
        <dbReference type="RuleBase" id="RU362071"/>
    </source>
</evidence>
<dbReference type="RefSeq" id="WP_109350571.1">
    <property type="nucleotide sequence ID" value="NZ_BJUE01000018.1"/>
</dbReference>
<evidence type="ECO:0000313" key="13">
    <source>
        <dbReference type="Proteomes" id="UP000254330"/>
    </source>
</evidence>
<evidence type="ECO:0000256" key="1">
    <source>
        <dbReference type="ARBA" id="ARBA00002578"/>
    </source>
</evidence>
<gene>
    <name evidence="11" type="primary">fliR</name>
    <name evidence="12" type="ORF">DFR61_10522</name>
    <name evidence="11" type="ORF">NCTC10597_00764</name>
</gene>